<feature type="non-terminal residue" evidence="8">
    <location>
        <position position="1"/>
    </location>
</feature>
<protein>
    <recommendedName>
        <fullName evidence="3">tRNA pseudouridine(55) synthase</fullName>
        <ecNumber evidence="3">5.4.99.25</ecNumber>
    </recommendedName>
</protein>
<dbReference type="SUPFAM" id="SSF55120">
    <property type="entry name" value="Pseudouridine synthase"/>
    <property type="match status" value="1"/>
</dbReference>
<name>A0A9N9HRS2_9GLOM</name>
<comment type="similarity">
    <text evidence="2">Belongs to the pseudouridine synthase TruB family.</text>
</comment>
<accession>A0A9N9HRS2</accession>
<evidence type="ECO:0000313" key="8">
    <source>
        <dbReference type="EMBL" id="CAG8702086.1"/>
    </source>
</evidence>
<dbReference type="InterPro" id="IPR002501">
    <property type="entry name" value="PsdUridine_synth_N"/>
</dbReference>
<dbReference type="InterPro" id="IPR014780">
    <property type="entry name" value="tRNA_psdUridine_synth_TruB"/>
</dbReference>
<dbReference type="HAMAP" id="MF_01080">
    <property type="entry name" value="TruB_bact"/>
    <property type="match status" value="1"/>
</dbReference>
<dbReference type="Pfam" id="PF01509">
    <property type="entry name" value="TruB_N"/>
    <property type="match status" value="1"/>
</dbReference>
<dbReference type="AlphaFoldDB" id="A0A9N9HRS2"/>
<dbReference type="GO" id="GO:0006400">
    <property type="term" value="P:tRNA modification"/>
    <property type="evidence" value="ECO:0007669"/>
    <property type="project" value="TreeGrafter"/>
</dbReference>
<dbReference type="Pfam" id="PF16198">
    <property type="entry name" value="TruB_C_2"/>
    <property type="match status" value="1"/>
</dbReference>
<dbReference type="EMBL" id="CAJVPS010019742">
    <property type="protein sequence ID" value="CAG8702086.1"/>
    <property type="molecule type" value="Genomic_DNA"/>
</dbReference>
<dbReference type="EC" id="5.4.99.25" evidence="3"/>
<dbReference type="Gene3D" id="3.30.2350.10">
    <property type="entry name" value="Pseudouridine synthase"/>
    <property type="match status" value="2"/>
</dbReference>
<comment type="catalytic activity">
    <reaction evidence="1">
        <text>a uridine in mRNA = a pseudouridine in mRNA</text>
        <dbReference type="Rhea" id="RHEA:56644"/>
        <dbReference type="Rhea" id="RHEA-COMP:14658"/>
        <dbReference type="Rhea" id="RHEA-COMP:14659"/>
        <dbReference type="ChEBI" id="CHEBI:65314"/>
        <dbReference type="ChEBI" id="CHEBI:65315"/>
    </reaction>
</comment>
<dbReference type="InterPro" id="IPR020103">
    <property type="entry name" value="PsdUridine_synth_cat_dom_sf"/>
</dbReference>
<dbReference type="InterPro" id="IPR032819">
    <property type="entry name" value="TruB_C"/>
</dbReference>
<keyword evidence="5" id="KW-0413">Isomerase</keyword>
<dbReference type="Proteomes" id="UP000789508">
    <property type="component" value="Unassembled WGS sequence"/>
</dbReference>
<evidence type="ECO:0000259" key="6">
    <source>
        <dbReference type="Pfam" id="PF01509"/>
    </source>
</evidence>
<feature type="domain" description="Pseudouridine synthase II N-terminal" evidence="6">
    <location>
        <begin position="23"/>
        <end position="101"/>
    </location>
</feature>
<dbReference type="GO" id="GO:1990481">
    <property type="term" value="P:mRNA pseudouridine synthesis"/>
    <property type="evidence" value="ECO:0007669"/>
    <property type="project" value="TreeGrafter"/>
</dbReference>
<dbReference type="CDD" id="cd02573">
    <property type="entry name" value="PseudoU_synth_EcTruB"/>
    <property type="match status" value="1"/>
</dbReference>
<dbReference type="GO" id="GO:0003723">
    <property type="term" value="F:RNA binding"/>
    <property type="evidence" value="ECO:0007669"/>
    <property type="project" value="InterPro"/>
</dbReference>
<keyword evidence="4" id="KW-0819">tRNA processing</keyword>
<feature type="domain" description="tRNA pseudouridylate synthase B C-terminal" evidence="7">
    <location>
        <begin position="152"/>
        <end position="189"/>
    </location>
</feature>
<comment type="caution">
    <text evidence="8">The sequence shown here is derived from an EMBL/GenBank/DDBJ whole genome shotgun (WGS) entry which is preliminary data.</text>
</comment>
<evidence type="ECO:0000256" key="2">
    <source>
        <dbReference type="ARBA" id="ARBA00008999"/>
    </source>
</evidence>
<dbReference type="GO" id="GO:0160148">
    <property type="term" value="F:tRNA pseudouridine(55) synthase activity"/>
    <property type="evidence" value="ECO:0007669"/>
    <property type="project" value="UniProtKB-EC"/>
</dbReference>
<evidence type="ECO:0000256" key="4">
    <source>
        <dbReference type="ARBA" id="ARBA00022694"/>
    </source>
</evidence>
<evidence type="ECO:0000259" key="7">
    <source>
        <dbReference type="Pfam" id="PF16198"/>
    </source>
</evidence>
<evidence type="ECO:0000256" key="1">
    <source>
        <dbReference type="ARBA" id="ARBA00001166"/>
    </source>
</evidence>
<organism evidence="8 9">
    <name type="scientific">Ambispora leptoticha</name>
    <dbReference type="NCBI Taxonomy" id="144679"/>
    <lineage>
        <taxon>Eukaryota</taxon>
        <taxon>Fungi</taxon>
        <taxon>Fungi incertae sedis</taxon>
        <taxon>Mucoromycota</taxon>
        <taxon>Glomeromycotina</taxon>
        <taxon>Glomeromycetes</taxon>
        <taxon>Archaeosporales</taxon>
        <taxon>Ambisporaceae</taxon>
        <taxon>Ambispora</taxon>
    </lineage>
</organism>
<reference evidence="8" key="1">
    <citation type="submission" date="2021-06" db="EMBL/GenBank/DDBJ databases">
        <authorList>
            <person name="Kallberg Y."/>
            <person name="Tangrot J."/>
            <person name="Rosling A."/>
        </authorList>
    </citation>
    <scope>NUCLEOTIDE SEQUENCE</scope>
    <source>
        <strain evidence="8">FL130A</strain>
    </source>
</reference>
<evidence type="ECO:0000256" key="5">
    <source>
        <dbReference type="ARBA" id="ARBA00023235"/>
    </source>
</evidence>
<proteinExistence type="inferred from homology"/>
<dbReference type="PANTHER" id="PTHR13767">
    <property type="entry name" value="TRNA-PSEUDOURIDINE SYNTHASE"/>
    <property type="match status" value="1"/>
</dbReference>
<evidence type="ECO:0000256" key="3">
    <source>
        <dbReference type="ARBA" id="ARBA00012787"/>
    </source>
</evidence>
<dbReference type="PANTHER" id="PTHR13767:SF2">
    <property type="entry name" value="PSEUDOURIDYLATE SYNTHASE TRUB1"/>
    <property type="match status" value="1"/>
</dbReference>
<evidence type="ECO:0000313" key="9">
    <source>
        <dbReference type="Proteomes" id="UP000789508"/>
    </source>
</evidence>
<keyword evidence="9" id="KW-1185">Reference proteome</keyword>
<dbReference type="OrthoDB" id="9995526at2759"/>
<sequence>MDGILLIDKPSGITSHKVIEIIRKKLSIKKVGHAGTLDPLATGLLVIMVGKATKLSNQLISQFKTYEVEMKLFLETDTGDITGKIIKDENPQAFTKKQIQEGRKLYQYARKGILVEAPPRLVKIEKIKLSNYLPGEEKINFLVECSKGTYIRSLAKDIAEKMGTIATVSQLRRISSGKFHVNQALKLEEHLLKFQLAVMTNDSDFTGSIAKVVGEQGEEEDLQIDIYGETAENIYFIEFIGKPAFKKIFLHSKAITYLISFPTGELANDAKVFLEKEELMELVTTHHDKVHGKTWE</sequence>
<gene>
    <name evidence="8" type="ORF">ALEPTO_LOCUS11618</name>
</gene>